<organism evidence="2 3">
    <name type="scientific">Liparis tanakae</name>
    <name type="common">Tanaka's snailfish</name>
    <dbReference type="NCBI Taxonomy" id="230148"/>
    <lineage>
        <taxon>Eukaryota</taxon>
        <taxon>Metazoa</taxon>
        <taxon>Chordata</taxon>
        <taxon>Craniata</taxon>
        <taxon>Vertebrata</taxon>
        <taxon>Euteleostomi</taxon>
        <taxon>Actinopterygii</taxon>
        <taxon>Neopterygii</taxon>
        <taxon>Teleostei</taxon>
        <taxon>Neoteleostei</taxon>
        <taxon>Acanthomorphata</taxon>
        <taxon>Eupercaria</taxon>
        <taxon>Perciformes</taxon>
        <taxon>Cottioidei</taxon>
        <taxon>Cottales</taxon>
        <taxon>Liparidae</taxon>
        <taxon>Liparis</taxon>
    </lineage>
</organism>
<keyword evidence="3" id="KW-1185">Reference proteome</keyword>
<dbReference type="AlphaFoldDB" id="A0A4Z2FXZ4"/>
<comment type="caution">
    <text evidence="2">The sequence shown here is derived from an EMBL/GenBank/DDBJ whole genome shotgun (WGS) entry which is preliminary data.</text>
</comment>
<reference evidence="2 3" key="1">
    <citation type="submission" date="2019-03" db="EMBL/GenBank/DDBJ databases">
        <title>First draft genome of Liparis tanakae, snailfish: a comprehensive survey of snailfish specific genes.</title>
        <authorList>
            <person name="Kim W."/>
            <person name="Song I."/>
            <person name="Jeong J.-H."/>
            <person name="Kim D."/>
            <person name="Kim S."/>
            <person name="Ryu S."/>
            <person name="Song J.Y."/>
            <person name="Lee S.K."/>
        </authorList>
    </citation>
    <scope>NUCLEOTIDE SEQUENCE [LARGE SCALE GENOMIC DNA]</scope>
    <source>
        <tissue evidence="2">Muscle</tissue>
    </source>
</reference>
<feature type="compositionally biased region" description="Pro residues" evidence="1">
    <location>
        <begin position="20"/>
        <end position="31"/>
    </location>
</feature>
<protein>
    <submittedName>
        <fullName evidence="2">Uncharacterized protein</fullName>
    </submittedName>
</protein>
<name>A0A4Z2FXZ4_9TELE</name>
<evidence type="ECO:0000256" key="1">
    <source>
        <dbReference type="SAM" id="MobiDB-lite"/>
    </source>
</evidence>
<dbReference type="Proteomes" id="UP000314294">
    <property type="component" value="Unassembled WGS sequence"/>
</dbReference>
<accession>A0A4Z2FXZ4</accession>
<proteinExistence type="predicted"/>
<feature type="region of interest" description="Disordered" evidence="1">
    <location>
        <begin position="1"/>
        <end position="50"/>
    </location>
</feature>
<sequence>MDQAGMHDAALSFSLIPDNNTPPPPPPPPPHTAHVKGGNQTHHRALPQPRCPLLLSIGGWRHMPAHHPQLHPQLV</sequence>
<evidence type="ECO:0000313" key="2">
    <source>
        <dbReference type="EMBL" id="TNN46168.1"/>
    </source>
</evidence>
<gene>
    <name evidence="2" type="ORF">EYF80_043635</name>
</gene>
<evidence type="ECO:0000313" key="3">
    <source>
        <dbReference type="Proteomes" id="UP000314294"/>
    </source>
</evidence>
<dbReference type="EMBL" id="SRLO01000804">
    <property type="protein sequence ID" value="TNN46168.1"/>
    <property type="molecule type" value="Genomic_DNA"/>
</dbReference>